<dbReference type="Pfam" id="PF00106">
    <property type="entry name" value="adh_short"/>
    <property type="match status" value="1"/>
</dbReference>
<keyword evidence="3" id="KW-1185">Reference proteome</keyword>
<dbReference type="InterPro" id="IPR002347">
    <property type="entry name" value="SDR_fam"/>
</dbReference>
<comment type="caution">
    <text evidence="2">The sequence shown here is derived from an EMBL/GenBank/DDBJ whole genome shotgun (WGS) entry which is preliminary data.</text>
</comment>
<protein>
    <recommendedName>
        <fullName evidence="4">Short-chain dehydrogenase/reductase family protein</fullName>
    </recommendedName>
</protein>
<dbReference type="Gene3D" id="3.40.50.720">
    <property type="entry name" value="NAD(P)-binding Rossmann-like Domain"/>
    <property type="match status" value="1"/>
</dbReference>
<organism evidence="2 3">
    <name type="scientific">Sporothrix bragantina</name>
    <dbReference type="NCBI Taxonomy" id="671064"/>
    <lineage>
        <taxon>Eukaryota</taxon>
        <taxon>Fungi</taxon>
        <taxon>Dikarya</taxon>
        <taxon>Ascomycota</taxon>
        <taxon>Pezizomycotina</taxon>
        <taxon>Sordariomycetes</taxon>
        <taxon>Sordariomycetidae</taxon>
        <taxon>Ophiostomatales</taxon>
        <taxon>Ophiostomataceae</taxon>
        <taxon>Sporothrix</taxon>
    </lineage>
</organism>
<evidence type="ECO:0000313" key="3">
    <source>
        <dbReference type="Proteomes" id="UP001642406"/>
    </source>
</evidence>
<gene>
    <name evidence="2" type="ORF">SBRCBS47491_008627</name>
</gene>
<evidence type="ECO:0000313" key="2">
    <source>
        <dbReference type="EMBL" id="CAK7233490.1"/>
    </source>
</evidence>
<proteinExistence type="predicted"/>
<reference evidence="2 3" key="1">
    <citation type="submission" date="2024-01" db="EMBL/GenBank/DDBJ databases">
        <authorList>
            <person name="Allen C."/>
            <person name="Tagirdzhanova G."/>
        </authorList>
    </citation>
    <scope>NUCLEOTIDE SEQUENCE [LARGE SCALE GENOMIC DNA]</scope>
</reference>
<dbReference type="SUPFAM" id="SSF51735">
    <property type="entry name" value="NAD(P)-binding Rossmann-fold domains"/>
    <property type="match status" value="1"/>
</dbReference>
<dbReference type="EMBL" id="CAWUHC010000116">
    <property type="protein sequence ID" value="CAK7233490.1"/>
    <property type="molecule type" value="Genomic_DNA"/>
</dbReference>
<dbReference type="InterPro" id="IPR036291">
    <property type="entry name" value="NAD(P)-bd_dom_sf"/>
</dbReference>
<dbReference type="Proteomes" id="UP001642406">
    <property type="component" value="Unassembled WGS sequence"/>
</dbReference>
<keyword evidence="1" id="KW-0560">Oxidoreductase</keyword>
<accession>A0ABP0CPI9</accession>
<sequence>MSAQLQEQAATQSGFLYNARRQLFQSVPPIPANVRLDGKTVLVTGANVGLGLACTRHFLELGAARLIMAVRSISKGEAAAALFKKEFASAQIDVWQLDMELPSSVQAFAARCKADIPRLHVAVLNAGLGKEFFVRTAEGKQRETTLQVNYLSTVLLAVLLLPLMKPNSSESDKAPGRLTLISSDASLGEKLPAVPAGSTILDTMDDSSKFEGYQQYARTKLMLNMFTAKLASDVVSPSEVIINTCNPGATKGTGAISAVQSKIILAVMTLLFAVLGRTPEDAARAYVHASLVLGAESHGSFTDWLVRCWPLFMYGDKGRRATDRLWDETLAELGFANIVDVLKTVKG</sequence>
<dbReference type="PANTHER" id="PTHR43157:SF35">
    <property type="entry name" value="DEHYDROGENASE_REDUCTASE FAMILY PROTEIN, PUTATIVE-RELATED"/>
    <property type="match status" value="1"/>
</dbReference>
<evidence type="ECO:0008006" key="4">
    <source>
        <dbReference type="Google" id="ProtNLM"/>
    </source>
</evidence>
<dbReference type="PRINTS" id="PR00081">
    <property type="entry name" value="GDHRDH"/>
</dbReference>
<evidence type="ECO:0000256" key="1">
    <source>
        <dbReference type="ARBA" id="ARBA00023002"/>
    </source>
</evidence>
<dbReference type="PANTHER" id="PTHR43157">
    <property type="entry name" value="PHOSPHATIDYLINOSITOL-GLYCAN BIOSYNTHESIS CLASS F PROTEIN-RELATED"/>
    <property type="match status" value="1"/>
</dbReference>
<name>A0ABP0CPI9_9PEZI</name>